<dbReference type="InterPro" id="IPR036866">
    <property type="entry name" value="RibonucZ/Hydroxyglut_hydro"/>
</dbReference>
<organism evidence="2 3">
    <name type="scientific">OM182 bacterium MED-G28</name>
    <dbReference type="NCBI Taxonomy" id="1986256"/>
    <lineage>
        <taxon>Bacteria</taxon>
        <taxon>Pseudomonadati</taxon>
        <taxon>Pseudomonadota</taxon>
        <taxon>Gammaproteobacteria</taxon>
        <taxon>OMG group</taxon>
        <taxon>OM182 clade</taxon>
    </lineage>
</organism>
<gene>
    <name evidence="2" type="ORF">CNF02_03340</name>
</gene>
<comment type="caution">
    <text evidence="2">The sequence shown here is derived from an EMBL/GenBank/DDBJ whole genome shotgun (WGS) entry which is preliminary data.</text>
</comment>
<name>A0A2A5WEV7_9GAMM</name>
<reference evidence="2 3" key="1">
    <citation type="submission" date="2017-08" db="EMBL/GenBank/DDBJ databases">
        <title>Fine stratification of microbial communities through a metagenomic profile of the photic zone.</title>
        <authorList>
            <person name="Haro-Moreno J.M."/>
            <person name="Lopez-Perez M."/>
            <person name="De La Torre J."/>
            <person name="Picazo A."/>
            <person name="Camacho A."/>
            <person name="Rodriguez-Valera F."/>
        </authorList>
    </citation>
    <scope>NUCLEOTIDE SEQUENCE [LARGE SCALE GENOMIC DNA]</scope>
    <source>
        <strain evidence="2">MED-G28</strain>
    </source>
</reference>
<feature type="signal peptide" evidence="1">
    <location>
        <begin position="1"/>
        <end position="28"/>
    </location>
</feature>
<evidence type="ECO:0000256" key="1">
    <source>
        <dbReference type="SAM" id="SignalP"/>
    </source>
</evidence>
<keyword evidence="1" id="KW-0732">Signal</keyword>
<dbReference type="Gene3D" id="3.60.15.10">
    <property type="entry name" value="Ribonuclease Z/Hydroxyacylglutathione hydrolase-like"/>
    <property type="match status" value="1"/>
</dbReference>
<protein>
    <submittedName>
        <fullName evidence="2">Metal-dependent hydrolase</fullName>
    </submittedName>
</protein>
<evidence type="ECO:0000313" key="3">
    <source>
        <dbReference type="Proteomes" id="UP000219329"/>
    </source>
</evidence>
<evidence type="ECO:0000313" key="2">
    <source>
        <dbReference type="EMBL" id="PDH35075.1"/>
    </source>
</evidence>
<proteinExistence type="predicted"/>
<dbReference type="EMBL" id="NTJZ01000002">
    <property type="protein sequence ID" value="PDH35075.1"/>
    <property type="molecule type" value="Genomic_DNA"/>
</dbReference>
<feature type="chain" id="PRO_5013105620" evidence="1">
    <location>
        <begin position="29"/>
        <end position="266"/>
    </location>
</feature>
<keyword evidence="2" id="KW-0378">Hydrolase</keyword>
<dbReference type="PANTHER" id="PTHR43546:SF3">
    <property type="entry name" value="UPF0173 METAL-DEPENDENT HYDROLASE MJ1163"/>
    <property type="match status" value="1"/>
</dbReference>
<dbReference type="InterPro" id="IPR050114">
    <property type="entry name" value="UPF0173_UPF0282_UlaG_hydrolase"/>
</dbReference>
<dbReference type="PANTHER" id="PTHR43546">
    <property type="entry name" value="UPF0173 METAL-DEPENDENT HYDROLASE MJ1163-RELATED"/>
    <property type="match status" value="1"/>
</dbReference>
<dbReference type="AlphaFoldDB" id="A0A2A5WEV7"/>
<dbReference type="GO" id="GO:0016787">
    <property type="term" value="F:hydrolase activity"/>
    <property type="evidence" value="ECO:0007669"/>
    <property type="project" value="UniProtKB-KW"/>
</dbReference>
<dbReference type="SUPFAM" id="SSF56281">
    <property type="entry name" value="Metallo-hydrolase/oxidoreductase"/>
    <property type="match status" value="1"/>
</dbReference>
<dbReference type="Proteomes" id="UP000219329">
    <property type="component" value="Unassembled WGS sequence"/>
</dbReference>
<accession>A0A2A5WEV7</accession>
<dbReference type="Pfam" id="PF13483">
    <property type="entry name" value="Lactamase_B_3"/>
    <property type="match status" value="1"/>
</dbReference>
<sequence length="266" mass="28430">MHKLAISNLNRSILLCLSLLLFGNTATADSIAGSNGIIEITPLVHSSVQLEYDGFVVQVDPWAPIDISHAKTADLILVTDSPGHHLDTGAIADLSDTSTSVVIAENGLAQLPNAVVAINGELLKVAGVTVEAVAAYDIILGAPEHPKGDANGYVLTLGGKKFFFAGVTECVDEIKALQDIDVAFMPMNIPLARMTPKAAADCTKILSPEVVYTYHFDQDWVRRLGNPDFAGSTLPGGLNVAESLDAFERELTDSGIEFRRGDWYPK</sequence>